<dbReference type="Gene3D" id="3.30.450.40">
    <property type="match status" value="2"/>
</dbReference>
<feature type="domain" description="GGDEF" evidence="3">
    <location>
        <begin position="748"/>
        <end position="881"/>
    </location>
</feature>
<evidence type="ECO:0000259" key="2">
    <source>
        <dbReference type="PROSITE" id="PS50883"/>
    </source>
</evidence>
<dbReference type="SUPFAM" id="SSF55781">
    <property type="entry name" value="GAF domain-like"/>
    <property type="match status" value="2"/>
</dbReference>
<dbReference type="InterPro" id="IPR013767">
    <property type="entry name" value="PAS_fold"/>
</dbReference>
<sequence>MTAGLTGRFVPFSAEPDGRAYVQLDQHSLTIKDANPAFALLIGADEPETLKGIPPELWLYGATPGEVRNEIGRILRGEKTNGILAGRVLLRNGKSVSCDIHVELAEDGDIYLQLTDREPGNPSDELLRISLELDRRILRGYSLEALLTLSTRRIAEHFHFLFVYFVVPEPDGKLKFVAIESEEPETKRILRELFTGIRWDSFPGNTLSCAIAAKTRMPCFRESLAGEDMLTQTLMTLGTQTVFALPVHNGRNPFPRGILTVGARSPSELSLSVRDRLLDFSEKIGLAFDNHEKTLQSETEKNAIFEGAPDGIYIADADSLLILDANRTMCDLLGFSDKSDLVGKTVLAISTTDEQTVRAAIADLDRSSKPSKTVFRNFKGKDGSQVPVSISFSRLTYRGMNAYMSHVRDITREREDEAVRRISNEMDRQILEGAPLEALLARIVDGIADTFGFPLVYFALPNPDGTLRYSKIRSRLPGIAQTLEEAGKSMKWNTPPGNRRVGSRALKSRKPIFSPIKDFGETPLLDAFVRAGVRASFVIPILRETPQQLPWGILTMASELESSLSERVREILLDLSEKVRMAFLRFDEQNRIRLQQTAMESARSPFLITTPEGIVEWANPAFMSMIGQSGESVTPVGLQELFPDAVGEEHPVTLLDIVRTGTFFQGEIPGHSRSGDTFITETIVSPIRDANERVTHMLIHMKDITVEKVQANAIWELAHVDSLTGLLNWTAFMDILDREIHRARETGQELAVLFLDLDGFKEINDTMGHETGNRFLQVIGSRLQQCSFISDTVSRIGGDEFVLLCKKKPCDRKSLTPDIKNLMDFISRPVDIDGRHFQTTVSVGISFYPADAEKSADLVRKSDIAMYQAKKGKKGWRFFDTQMEERIRQRYESELALRRGLREGQIFLVYQPQVDLASNRIRGVEALVRWRRDDGVVHHPKSFIPLAEESGIILELGESVLEQAFETLHRWNTDTFRNFRVSVNVSPRQFWSRNFWTALTERIANQPGSGQRLCLELTESLLMQNPAEIGKRLSALREIGVRISIDDFGTGYSSLAYLSRFPVDEIKVPQEFVLRMKEHQQDRTIVKTIVQMALSLGIDLVGEGAETRSEIDMLFGLGCTTLQGYGIARPLPLEEAEDFMRQFSPPHGT</sequence>
<dbReference type="InterPro" id="IPR001633">
    <property type="entry name" value="EAL_dom"/>
</dbReference>
<dbReference type="InterPro" id="IPR000160">
    <property type="entry name" value="GGDEF_dom"/>
</dbReference>
<dbReference type="InterPro" id="IPR035919">
    <property type="entry name" value="EAL_sf"/>
</dbReference>
<dbReference type="GO" id="GO:0006355">
    <property type="term" value="P:regulation of DNA-templated transcription"/>
    <property type="evidence" value="ECO:0007669"/>
    <property type="project" value="InterPro"/>
</dbReference>
<dbReference type="InterPro" id="IPR000014">
    <property type="entry name" value="PAS"/>
</dbReference>
<dbReference type="Pfam" id="PF00990">
    <property type="entry name" value="GGDEF"/>
    <property type="match status" value="1"/>
</dbReference>
<name>A0A7C3LU85_9BACT</name>
<evidence type="ECO:0000259" key="3">
    <source>
        <dbReference type="PROSITE" id="PS50887"/>
    </source>
</evidence>
<dbReference type="CDD" id="cd01948">
    <property type="entry name" value="EAL"/>
    <property type="match status" value="1"/>
</dbReference>
<dbReference type="PROSITE" id="PS50883">
    <property type="entry name" value="EAL"/>
    <property type="match status" value="1"/>
</dbReference>
<gene>
    <name evidence="4" type="ORF">ENX03_07420</name>
</gene>
<dbReference type="SUPFAM" id="SSF141868">
    <property type="entry name" value="EAL domain-like"/>
    <property type="match status" value="1"/>
</dbReference>
<accession>A0A7C3LU85</accession>
<evidence type="ECO:0000259" key="1">
    <source>
        <dbReference type="PROSITE" id="PS50112"/>
    </source>
</evidence>
<dbReference type="SMART" id="SM00267">
    <property type="entry name" value="GGDEF"/>
    <property type="match status" value="1"/>
</dbReference>
<dbReference type="CDD" id="cd00130">
    <property type="entry name" value="PAS"/>
    <property type="match status" value="2"/>
</dbReference>
<feature type="domain" description="PAS" evidence="1">
    <location>
        <begin position="297"/>
        <end position="336"/>
    </location>
</feature>
<dbReference type="CDD" id="cd01949">
    <property type="entry name" value="GGDEF"/>
    <property type="match status" value="1"/>
</dbReference>
<dbReference type="Pfam" id="PF00989">
    <property type="entry name" value="PAS"/>
    <property type="match status" value="1"/>
</dbReference>
<dbReference type="PANTHER" id="PTHR44757">
    <property type="entry name" value="DIGUANYLATE CYCLASE DGCP"/>
    <property type="match status" value="1"/>
</dbReference>
<evidence type="ECO:0000313" key="4">
    <source>
        <dbReference type="EMBL" id="HFT93747.1"/>
    </source>
</evidence>
<dbReference type="PANTHER" id="PTHR44757:SF2">
    <property type="entry name" value="BIOFILM ARCHITECTURE MAINTENANCE PROTEIN MBAA"/>
    <property type="match status" value="1"/>
</dbReference>
<dbReference type="SUPFAM" id="SSF55785">
    <property type="entry name" value="PYP-like sensor domain (PAS domain)"/>
    <property type="match status" value="2"/>
</dbReference>
<proteinExistence type="predicted"/>
<dbReference type="InterPro" id="IPR052155">
    <property type="entry name" value="Biofilm_reg_signaling"/>
</dbReference>
<dbReference type="Pfam" id="PF00563">
    <property type="entry name" value="EAL"/>
    <property type="match status" value="1"/>
</dbReference>
<reference evidence="4" key="1">
    <citation type="journal article" date="2020" name="mSystems">
        <title>Genome- and Community-Level Interaction Insights into Carbon Utilization and Element Cycling Functions of Hydrothermarchaeota in Hydrothermal Sediment.</title>
        <authorList>
            <person name="Zhou Z."/>
            <person name="Liu Y."/>
            <person name="Xu W."/>
            <person name="Pan J."/>
            <person name="Luo Z.H."/>
            <person name="Li M."/>
        </authorList>
    </citation>
    <scope>NUCLEOTIDE SEQUENCE [LARGE SCALE GENOMIC DNA]</scope>
    <source>
        <strain evidence="4">SpSt-902</strain>
    </source>
</reference>
<dbReference type="Gene3D" id="3.30.70.270">
    <property type="match status" value="1"/>
</dbReference>
<protein>
    <submittedName>
        <fullName evidence="4">EAL domain-containing protein</fullName>
    </submittedName>
</protein>
<dbReference type="Gene3D" id="3.20.20.450">
    <property type="entry name" value="EAL domain"/>
    <property type="match status" value="1"/>
</dbReference>
<organism evidence="4">
    <name type="scientific">Leptospirillum ferriphilum</name>
    <dbReference type="NCBI Taxonomy" id="178606"/>
    <lineage>
        <taxon>Bacteria</taxon>
        <taxon>Pseudomonadati</taxon>
        <taxon>Nitrospirota</taxon>
        <taxon>Nitrospiria</taxon>
        <taxon>Nitrospirales</taxon>
        <taxon>Nitrospiraceae</taxon>
        <taxon>Leptospirillum</taxon>
    </lineage>
</organism>
<feature type="domain" description="EAL" evidence="2">
    <location>
        <begin position="890"/>
        <end position="1144"/>
    </location>
</feature>
<dbReference type="PROSITE" id="PS50112">
    <property type="entry name" value="PAS"/>
    <property type="match status" value="1"/>
</dbReference>
<dbReference type="InterPro" id="IPR029016">
    <property type="entry name" value="GAF-like_dom_sf"/>
</dbReference>
<dbReference type="Gene3D" id="3.30.450.20">
    <property type="entry name" value="PAS domain"/>
    <property type="match status" value="2"/>
</dbReference>
<dbReference type="AlphaFoldDB" id="A0A7C3LU85"/>
<dbReference type="Pfam" id="PF13426">
    <property type="entry name" value="PAS_9"/>
    <property type="match status" value="1"/>
</dbReference>
<dbReference type="InterPro" id="IPR043128">
    <property type="entry name" value="Rev_trsase/Diguanyl_cyclase"/>
</dbReference>
<dbReference type="NCBIfam" id="TIGR00229">
    <property type="entry name" value="sensory_box"/>
    <property type="match status" value="2"/>
</dbReference>
<dbReference type="SMART" id="SM00091">
    <property type="entry name" value="PAS"/>
    <property type="match status" value="3"/>
</dbReference>
<dbReference type="SMART" id="SM00052">
    <property type="entry name" value="EAL"/>
    <property type="match status" value="1"/>
</dbReference>
<dbReference type="InterPro" id="IPR029787">
    <property type="entry name" value="Nucleotide_cyclase"/>
</dbReference>
<dbReference type="SUPFAM" id="SSF55073">
    <property type="entry name" value="Nucleotide cyclase"/>
    <property type="match status" value="1"/>
</dbReference>
<dbReference type="EMBL" id="DTMM01000155">
    <property type="protein sequence ID" value="HFT93747.1"/>
    <property type="molecule type" value="Genomic_DNA"/>
</dbReference>
<dbReference type="Pfam" id="PF01590">
    <property type="entry name" value="GAF"/>
    <property type="match status" value="1"/>
</dbReference>
<dbReference type="InterPro" id="IPR035965">
    <property type="entry name" value="PAS-like_dom_sf"/>
</dbReference>
<dbReference type="InterPro" id="IPR003018">
    <property type="entry name" value="GAF"/>
</dbReference>
<dbReference type="PROSITE" id="PS50887">
    <property type="entry name" value="GGDEF"/>
    <property type="match status" value="1"/>
</dbReference>
<comment type="caution">
    <text evidence="4">The sequence shown here is derived from an EMBL/GenBank/DDBJ whole genome shotgun (WGS) entry which is preliminary data.</text>
</comment>
<dbReference type="NCBIfam" id="TIGR00254">
    <property type="entry name" value="GGDEF"/>
    <property type="match status" value="1"/>
</dbReference>